<name>A0AAN7W698_9SACH</name>
<dbReference type="PANTHER" id="PTHR21292">
    <property type="entry name" value="EXOCYST COMPLEX COMPONENT SEC6-RELATED"/>
    <property type="match status" value="1"/>
</dbReference>
<gene>
    <name evidence="4" type="ORF">RI543_000125</name>
</gene>
<protein>
    <recommendedName>
        <fullName evidence="6">Exocyst complex component Sec6</fullName>
    </recommendedName>
</protein>
<accession>A0AAN7W698</accession>
<keyword evidence="2" id="KW-0813">Transport</keyword>
<evidence type="ECO:0000256" key="1">
    <source>
        <dbReference type="ARBA" id="ARBA00009447"/>
    </source>
</evidence>
<dbReference type="EMBL" id="JAWIZZ010000006">
    <property type="protein sequence ID" value="KAK5782196.1"/>
    <property type="molecule type" value="Genomic_DNA"/>
</dbReference>
<comment type="similarity">
    <text evidence="1">Belongs to the SEC6 family.</text>
</comment>
<evidence type="ECO:0000313" key="5">
    <source>
        <dbReference type="Proteomes" id="UP001306508"/>
    </source>
</evidence>
<dbReference type="GO" id="GO:0000145">
    <property type="term" value="C:exocyst"/>
    <property type="evidence" value="ECO:0007669"/>
    <property type="project" value="InterPro"/>
</dbReference>
<dbReference type="Gene3D" id="1.10.357.50">
    <property type="match status" value="1"/>
</dbReference>
<dbReference type="InterPro" id="IPR010326">
    <property type="entry name" value="EXOC3/Sec6"/>
</dbReference>
<evidence type="ECO:0000256" key="2">
    <source>
        <dbReference type="ARBA" id="ARBA00022448"/>
    </source>
</evidence>
<dbReference type="GO" id="GO:0051601">
    <property type="term" value="P:exocyst localization"/>
    <property type="evidence" value="ECO:0007669"/>
    <property type="project" value="TreeGrafter"/>
</dbReference>
<sequence length="803" mass="93397">MTSLPGLNLSEILKDDLSLERINELKENILKQRSTIEYQLNKESSKYYGHIQESLKMLNVFKNSVQSIKGDINKVNQLSLENEMAINRYNVISDATDLFDTIRNTSSIYDKILSFDSLLNKLDSLLDKELNSDPLDTGCPTLLEIHYLLTKARDFQDQMTVMASISTEDVQRTTRKLFSHISGLVTKFDQLLTGLINDIVEMIRSEQISLVIRLFKIFDLEEREDIKIVIIRNIIKKKEIEADKTYIKKLPNNSVNNFIVKDSIEYPTNKGIYQEILNGTISGRTQPRGYINFFHNNLKDTISEMFISVRETYSGEKKFEVLNNLDWVFNELMIVKDYLTKYTPNRWNIFQQYFDIYYHELNLLINELVESEPETLIILDILDYDKEFQANLIADFCFTKKNVKSVIGEEQKEKLFKDYLNLLVTKMTEWIANLEKAEFEIFTERSTPPHVDSNGLYFLDGTRTCFQMFTQQVEVASGAGQAKILVGVVEKFTGLLSKRQQDWTNKINEEVNKILKYNELYDLDPQNIPEEYDVPGGLIEYLTAVTNDQMKAADYIVAITRKCSSLLNKAWIKEVTEYSDKALDGCADLVKVGCHGMTSIIFDDLKKPYTEIFSKAWYGGNQIKQISVTINEYIIEIKPHMSSIAFNSFIGFIIDECFLNYINALNEKHSFKMKNNKFSDAIKRDFEILFELFASVISEDQKAEIIDRRFRFIEIFMDISCEPIDLVLEYWKTMLIEYPETPIDFLEAVLTCRKDVSSSERKKLVQEGLTYQDYPEIKQNLREMIDMGIEPLFVSKFKFQPNT</sequence>
<dbReference type="GO" id="GO:0006887">
    <property type="term" value="P:exocytosis"/>
    <property type="evidence" value="ECO:0007669"/>
    <property type="project" value="UniProtKB-KW"/>
</dbReference>
<dbReference type="AlphaFoldDB" id="A0AAN7W698"/>
<reference evidence="5" key="1">
    <citation type="submission" date="2023-07" db="EMBL/GenBank/DDBJ databases">
        <title>A draft genome of Kazachstania heterogenica Y-27499.</title>
        <authorList>
            <person name="Donic C."/>
            <person name="Kralova J.S."/>
            <person name="Fidel L."/>
            <person name="Ben-Dor S."/>
            <person name="Jung S."/>
        </authorList>
    </citation>
    <scope>NUCLEOTIDE SEQUENCE [LARGE SCALE GENOMIC DNA]</scope>
    <source>
        <strain evidence="5">Y27499</strain>
    </source>
</reference>
<dbReference type="Proteomes" id="UP001306508">
    <property type="component" value="Unassembled WGS sequence"/>
</dbReference>
<dbReference type="InterPro" id="IPR042532">
    <property type="entry name" value="EXOC3/Sec6_C"/>
</dbReference>
<dbReference type="Gene3D" id="1.10.357.70">
    <property type="entry name" value="Exocyst complex component Sec6, C-terminal domain"/>
    <property type="match status" value="1"/>
</dbReference>
<dbReference type="PANTHER" id="PTHR21292:SF1">
    <property type="entry name" value="EXOCYST COMPLEX COMPONENT 3"/>
    <property type="match status" value="1"/>
</dbReference>
<evidence type="ECO:0008006" key="6">
    <source>
        <dbReference type="Google" id="ProtNLM"/>
    </source>
</evidence>
<proteinExistence type="inferred from homology"/>
<evidence type="ECO:0000313" key="4">
    <source>
        <dbReference type="EMBL" id="KAK5782196.1"/>
    </source>
</evidence>
<keyword evidence="3" id="KW-0268">Exocytosis</keyword>
<comment type="caution">
    <text evidence="4">The sequence shown here is derived from an EMBL/GenBank/DDBJ whole genome shotgun (WGS) entry which is preliminary data.</text>
</comment>
<dbReference type="Pfam" id="PF06046">
    <property type="entry name" value="Sec6"/>
    <property type="match status" value="1"/>
</dbReference>
<dbReference type="GO" id="GO:0000149">
    <property type="term" value="F:SNARE binding"/>
    <property type="evidence" value="ECO:0007669"/>
    <property type="project" value="TreeGrafter"/>
</dbReference>
<keyword evidence="5" id="KW-1185">Reference proteome</keyword>
<organism evidence="4 5">
    <name type="scientific">Arxiozyma heterogenica</name>
    <dbReference type="NCBI Taxonomy" id="278026"/>
    <lineage>
        <taxon>Eukaryota</taxon>
        <taxon>Fungi</taxon>
        <taxon>Dikarya</taxon>
        <taxon>Ascomycota</taxon>
        <taxon>Saccharomycotina</taxon>
        <taxon>Saccharomycetes</taxon>
        <taxon>Saccharomycetales</taxon>
        <taxon>Saccharomycetaceae</taxon>
        <taxon>Arxiozyma</taxon>
    </lineage>
</organism>
<evidence type="ECO:0000256" key="3">
    <source>
        <dbReference type="ARBA" id="ARBA00022483"/>
    </source>
</evidence>